<evidence type="ECO:0000313" key="7">
    <source>
        <dbReference type="Proteomes" id="UP001460270"/>
    </source>
</evidence>
<dbReference type="PANTHER" id="PTHR32341:SF10">
    <property type="entry name" value="INTERFERON-INDUCIBLE GTPASE 5"/>
    <property type="match status" value="1"/>
</dbReference>
<evidence type="ECO:0000256" key="1">
    <source>
        <dbReference type="ARBA" id="ARBA00005429"/>
    </source>
</evidence>
<proteinExistence type="inferred from homology"/>
<dbReference type="SUPFAM" id="SSF52540">
    <property type="entry name" value="P-loop containing nucleoside triphosphate hydrolases"/>
    <property type="match status" value="1"/>
</dbReference>
<dbReference type="InterPro" id="IPR007743">
    <property type="entry name" value="Immunity-related_GTPase-like"/>
</dbReference>
<dbReference type="GO" id="GO:0005525">
    <property type="term" value="F:GTP binding"/>
    <property type="evidence" value="ECO:0007669"/>
    <property type="project" value="UniProtKB-KW"/>
</dbReference>
<dbReference type="AlphaFoldDB" id="A0AAW0MHC6"/>
<dbReference type="GO" id="GO:0016787">
    <property type="term" value="F:hydrolase activity"/>
    <property type="evidence" value="ECO:0007669"/>
    <property type="project" value="UniProtKB-KW"/>
</dbReference>
<keyword evidence="4" id="KW-0342">GTP-binding</keyword>
<evidence type="ECO:0000313" key="6">
    <source>
        <dbReference type="EMBL" id="KAK7879942.1"/>
    </source>
</evidence>
<accession>A0AAW0MHC6</accession>
<keyword evidence="3" id="KW-0378">Hydrolase</keyword>
<evidence type="ECO:0000256" key="3">
    <source>
        <dbReference type="ARBA" id="ARBA00022801"/>
    </source>
</evidence>
<dbReference type="PROSITE" id="PS51716">
    <property type="entry name" value="G_IRG"/>
    <property type="match status" value="1"/>
</dbReference>
<dbReference type="Pfam" id="PF05049">
    <property type="entry name" value="IIGP"/>
    <property type="match status" value="1"/>
</dbReference>
<evidence type="ECO:0000256" key="2">
    <source>
        <dbReference type="ARBA" id="ARBA00022741"/>
    </source>
</evidence>
<gene>
    <name evidence="6" type="ORF">WMY93_033379</name>
</gene>
<dbReference type="InterPro" id="IPR027417">
    <property type="entry name" value="P-loop_NTPase"/>
</dbReference>
<dbReference type="Proteomes" id="UP001460270">
    <property type="component" value="Unassembled WGS sequence"/>
</dbReference>
<dbReference type="GO" id="GO:0016020">
    <property type="term" value="C:membrane"/>
    <property type="evidence" value="ECO:0007669"/>
    <property type="project" value="InterPro"/>
</dbReference>
<comment type="similarity">
    <text evidence="1">Belongs to the TRAFAC class dynamin-like GTPase superfamily. IRG family.</text>
</comment>
<evidence type="ECO:0000259" key="5">
    <source>
        <dbReference type="PROSITE" id="PS51716"/>
    </source>
</evidence>
<dbReference type="EMBL" id="JBBPFD010000168">
    <property type="protein sequence ID" value="KAK7879942.1"/>
    <property type="molecule type" value="Genomic_DNA"/>
</dbReference>
<protein>
    <recommendedName>
        <fullName evidence="5">IRG-type G domain-containing protein</fullName>
    </recommendedName>
</protein>
<dbReference type="InterPro" id="IPR051515">
    <property type="entry name" value="IRG"/>
</dbReference>
<dbReference type="PANTHER" id="PTHR32341">
    <property type="entry name" value="INTERFERON-INDUCIBLE GTPASE"/>
    <property type="match status" value="1"/>
</dbReference>
<evidence type="ECO:0000256" key="4">
    <source>
        <dbReference type="ARBA" id="ARBA00023134"/>
    </source>
</evidence>
<dbReference type="Gene3D" id="3.40.50.300">
    <property type="entry name" value="P-loop containing nucleotide triphosphate hydrolases"/>
    <property type="match status" value="2"/>
</dbReference>
<keyword evidence="2" id="KW-0547">Nucleotide-binding</keyword>
<organism evidence="6 7">
    <name type="scientific">Mugilogobius chulae</name>
    <name type="common">yellowstripe goby</name>
    <dbReference type="NCBI Taxonomy" id="88201"/>
    <lineage>
        <taxon>Eukaryota</taxon>
        <taxon>Metazoa</taxon>
        <taxon>Chordata</taxon>
        <taxon>Craniata</taxon>
        <taxon>Vertebrata</taxon>
        <taxon>Euteleostomi</taxon>
        <taxon>Actinopterygii</taxon>
        <taxon>Neopterygii</taxon>
        <taxon>Teleostei</taxon>
        <taxon>Neoteleostei</taxon>
        <taxon>Acanthomorphata</taxon>
        <taxon>Gobiaria</taxon>
        <taxon>Gobiiformes</taxon>
        <taxon>Gobioidei</taxon>
        <taxon>Gobiidae</taxon>
        <taxon>Gobionellinae</taxon>
        <taxon>Mugilogobius</taxon>
    </lineage>
</organism>
<reference evidence="7" key="1">
    <citation type="submission" date="2024-04" db="EMBL/GenBank/DDBJ databases">
        <title>Salinicola lusitanus LLJ914,a marine bacterium isolated from the Okinawa Trough.</title>
        <authorList>
            <person name="Li J."/>
        </authorList>
    </citation>
    <scope>NUCLEOTIDE SEQUENCE [LARGE SCALE GENOMIC DNA]</scope>
</reference>
<keyword evidence="7" id="KW-1185">Reference proteome</keyword>
<name>A0AAW0MHC6_9GOBI</name>
<dbReference type="InterPro" id="IPR030385">
    <property type="entry name" value="G_IRG_dom"/>
</dbReference>
<feature type="domain" description="IRG-type G" evidence="5">
    <location>
        <begin position="27"/>
        <end position="195"/>
    </location>
</feature>
<comment type="caution">
    <text evidence="6">The sequence shown here is derived from an EMBL/GenBank/DDBJ whole genome shotgun (WGS) entry which is preliminary data.</text>
</comment>
<sequence length="265" mass="29902">MEDVKTALQNADLVLALDLAKKLLEEKERVTLTIAITGSGKSTLINALREVSDKDDEAAPVGLDETTMKPTQYTYPNNPNITLWDLPGIGTTKFPAEDYVKENDAKLALEIQKMKKKFYFIRTKIDNNIRDAERTQREFNKEQTLCQIRNACVKKLKELKIESPKSSWCQVLSYICTISLTCATLWRKICLRTNETLFFWLCPTSAWTKKKESLAIAGEEVSRLSIVGIPVAMGLSFATTYKALKYILNSLAEDAQMVFTKALGK</sequence>